<dbReference type="OrthoDB" id="3403101at2"/>
<dbReference type="PROSITE" id="PS51257">
    <property type="entry name" value="PROKAR_LIPOPROTEIN"/>
    <property type="match status" value="1"/>
</dbReference>
<name>A0A2T0RG68_9ACTN</name>
<reference evidence="2 3" key="1">
    <citation type="submission" date="2018-03" db="EMBL/GenBank/DDBJ databases">
        <title>Genomic Encyclopedia of Archaeal and Bacterial Type Strains, Phase II (KMG-II): from individual species to whole genera.</title>
        <authorList>
            <person name="Goeker M."/>
        </authorList>
    </citation>
    <scope>NUCLEOTIDE SEQUENCE [LARGE SCALE GENOMIC DNA]</scope>
    <source>
        <strain evidence="2 3">DSM 45348</strain>
    </source>
</reference>
<dbReference type="RefSeq" id="WP_158277885.1">
    <property type="nucleotide sequence ID" value="NZ_PVZG01000025.1"/>
</dbReference>
<evidence type="ECO:0000313" key="3">
    <source>
        <dbReference type="Proteomes" id="UP000239209"/>
    </source>
</evidence>
<protein>
    <submittedName>
        <fullName evidence="2">Uncharacterized protein</fullName>
    </submittedName>
</protein>
<dbReference type="EMBL" id="PVZG01000025">
    <property type="protein sequence ID" value="PRY20139.1"/>
    <property type="molecule type" value="Genomic_DNA"/>
</dbReference>
<sequence>MASARLAHIALLVGAIALQPAVAGCRATPPRADRATPVVSAVGERDVIGRTVTISGKIIDVLTPTSFVMAADDFGDLSLLVLSGGRPGLTKGQTLTFDGNIQKFSFAAYRDEYDLTDRQAYAPFEGEKIVVMLPGHPVTTPSTAPPE</sequence>
<evidence type="ECO:0000313" key="2">
    <source>
        <dbReference type="EMBL" id="PRY20139.1"/>
    </source>
</evidence>
<keyword evidence="1" id="KW-0732">Signal</keyword>
<evidence type="ECO:0000256" key="1">
    <source>
        <dbReference type="SAM" id="SignalP"/>
    </source>
</evidence>
<dbReference type="Proteomes" id="UP000239209">
    <property type="component" value="Unassembled WGS sequence"/>
</dbReference>
<accession>A0A2T0RG68</accession>
<keyword evidence="3" id="KW-1185">Reference proteome</keyword>
<proteinExistence type="predicted"/>
<dbReference type="AlphaFoldDB" id="A0A2T0RG68"/>
<comment type="caution">
    <text evidence="2">The sequence shown here is derived from an EMBL/GenBank/DDBJ whole genome shotgun (WGS) entry which is preliminary data.</text>
</comment>
<gene>
    <name evidence="2" type="ORF">CLV70_12520</name>
</gene>
<feature type="chain" id="PRO_5015523847" evidence="1">
    <location>
        <begin position="24"/>
        <end position="147"/>
    </location>
</feature>
<organism evidence="2 3">
    <name type="scientific">Pseudosporangium ferrugineum</name>
    <dbReference type="NCBI Taxonomy" id="439699"/>
    <lineage>
        <taxon>Bacteria</taxon>
        <taxon>Bacillati</taxon>
        <taxon>Actinomycetota</taxon>
        <taxon>Actinomycetes</taxon>
        <taxon>Micromonosporales</taxon>
        <taxon>Micromonosporaceae</taxon>
        <taxon>Pseudosporangium</taxon>
    </lineage>
</organism>
<feature type="signal peptide" evidence="1">
    <location>
        <begin position="1"/>
        <end position="23"/>
    </location>
</feature>